<feature type="compositionally biased region" description="Basic and acidic residues" evidence="1">
    <location>
        <begin position="218"/>
        <end position="235"/>
    </location>
</feature>
<reference evidence="2" key="1">
    <citation type="journal article" date="2009" name="PLoS Genet.">
        <title>Sequencing, mapping, and analysis of 27,455 maize full-length cDNAs.</title>
        <authorList>
            <person name="Soderlund C."/>
            <person name="Descour A."/>
            <person name="Kudrna D."/>
            <person name="Bomhoff M."/>
            <person name="Boyd L."/>
            <person name="Currie J."/>
            <person name="Angelova A."/>
            <person name="Collura K."/>
            <person name="Wissotski M."/>
            <person name="Ashley E."/>
            <person name="Morrow D."/>
            <person name="Fernandes J."/>
            <person name="Walbot V."/>
            <person name="Yu Y."/>
        </authorList>
    </citation>
    <scope>NUCLEOTIDE SEQUENCE</scope>
    <source>
        <strain evidence="2">B73</strain>
    </source>
</reference>
<reference evidence="2" key="2">
    <citation type="submission" date="2012-06" db="EMBL/GenBank/DDBJ databases">
        <authorList>
            <person name="Yu Y."/>
            <person name="Currie J."/>
            <person name="Lomeli R."/>
            <person name="Angelova A."/>
            <person name="Collura K."/>
            <person name="Wissotski M."/>
            <person name="Campos D."/>
            <person name="Kudrna D."/>
            <person name="Golser W."/>
            <person name="Ashely E."/>
            <person name="Descour A."/>
            <person name="Fernandes J."/>
            <person name="Soderlund C."/>
            <person name="Walbot V."/>
        </authorList>
    </citation>
    <scope>NUCLEOTIDE SEQUENCE</scope>
    <source>
        <strain evidence="2">B73</strain>
    </source>
</reference>
<feature type="region of interest" description="Disordered" evidence="1">
    <location>
        <begin position="218"/>
        <end position="248"/>
    </location>
</feature>
<dbReference type="EMBL" id="BT085598">
    <property type="protein sequence ID" value="ACR35951.1"/>
    <property type="molecule type" value="mRNA"/>
</dbReference>
<name>C4J451_MAIZE</name>
<evidence type="ECO:0000256" key="1">
    <source>
        <dbReference type="SAM" id="MobiDB-lite"/>
    </source>
</evidence>
<evidence type="ECO:0000313" key="2">
    <source>
        <dbReference type="EMBL" id="ACR35951.1"/>
    </source>
</evidence>
<dbReference type="AlphaFoldDB" id="C4J451"/>
<proteinExistence type="evidence at transcript level"/>
<accession>C4J451</accession>
<organism evidence="2">
    <name type="scientific">Zea mays</name>
    <name type="common">Maize</name>
    <dbReference type="NCBI Taxonomy" id="4577"/>
    <lineage>
        <taxon>Eukaryota</taxon>
        <taxon>Viridiplantae</taxon>
        <taxon>Streptophyta</taxon>
        <taxon>Embryophyta</taxon>
        <taxon>Tracheophyta</taxon>
        <taxon>Spermatophyta</taxon>
        <taxon>Magnoliopsida</taxon>
        <taxon>Liliopsida</taxon>
        <taxon>Poales</taxon>
        <taxon>Poaceae</taxon>
        <taxon>PACMAD clade</taxon>
        <taxon>Panicoideae</taxon>
        <taxon>Andropogonodae</taxon>
        <taxon>Andropogoneae</taxon>
        <taxon>Tripsacinae</taxon>
        <taxon>Zea</taxon>
    </lineage>
</organism>
<sequence length="248" mass="26995">MGPFFGLVTAPLLGKVRVVGLGGDASVPLDVLERVVHEAAVAALVVHVVAVHELLLRQGHQLPGHDLVDALHGRDGRERPAAPALALVLDAGDRAAEPPVDRGRQVRRPAPAPAMLRVREAPRLAQLGAVVARPGASVRAPELVRGHVRELVQRQPERPAVLPVRLVDVPRVLLEHVEPARLLLLVVPVPRRHPVVVAAPPLVQRSQALLRRQVPLAERDAPRRRSQCERGEQHRSQHQAPRHCAVCE</sequence>
<protein>
    <submittedName>
        <fullName evidence="2">Uncharacterized protein</fullName>
    </submittedName>
</protein>